<organism evidence="1 2">
    <name type="scientific">Ferrimicrobium acidiphilum DSM 19497</name>
    <dbReference type="NCBI Taxonomy" id="1121877"/>
    <lineage>
        <taxon>Bacteria</taxon>
        <taxon>Bacillati</taxon>
        <taxon>Actinomycetota</taxon>
        <taxon>Acidimicrobiia</taxon>
        <taxon>Acidimicrobiales</taxon>
        <taxon>Acidimicrobiaceae</taxon>
        <taxon>Ferrimicrobium</taxon>
    </lineage>
</organism>
<proteinExistence type="predicted"/>
<comment type="caution">
    <text evidence="1">The sequence shown here is derived from an EMBL/GenBank/DDBJ whole genome shotgun (WGS) entry which is preliminary data.</text>
</comment>
<evidence type="ECO:0000313" key="1">
    <source>
        <dbReference type="EMBL" id="KJE78124.1"/>
    </source>
</evidence>
<dbReference type="Proteomes" id="UP000032336">
    <property type="component" value="Unassembled WGS sequence"/>
</dbReference>
<dbReference type="EMBL" id="JXUW01000001">
    <property type="protein sequence ID" value="KJE78124.1"/>
    <property type="molecule type" value="Genomic_DNA"/>
</dbReference>
<sequence>MDHDLIALEDLGVKNMIRSAKGTVENPGKNVAQKSGLNRSILEQGWGMFHRRLTDKAINAITPMP</sequence>
<dbReference type="AlphaFoldDB" id="A0A0D8FYI7"/>
<evidence type="ECO:0000313" key="2">
    <source>
        <dbReference type="Proteomes" id="UP000032336"/>
    </source>
</evidence>
<accession>A0A0D8FYI7</accession>
<name>A0A0D8FYI7_9ACTN</name>
<dbReference type="RefSeq" id="WP_035388088.1">
    <property type="nucleotide sequence ID" value="NZ_JQKF01000001.1"/>
</dbReference>
<evidence type="ECO:0008006" key="3">
    <source>
        <dbReference type="Google" id="ProtNLM"/>
    </source>
</evidence>
<gene>
    <name evidence="1" type="ORF">FEAC_01160</name>
</gene>
<keyword evidence="2" id="KW-1185">Reference proteome</keyword>
<reference evidence="1 2" key="1">
    <citation type="submission" date="2015-01" db="EMBL/GenBank/DDBJ databases">
        <title>Draft genome of the acidophilic iron oxidizer Ferrimicrobium acidiphilum strain T23.</title>
        <authorList>
            <person name="Poehlein A."/>
            <person name="Eisen S."/>
            <person name="Schloemann M."/>
            <person name="Johnson B.D."/>
            <person name="Daniel R."/>
            <person name="Muehling M."/>
        </authorList>
    </citation>
    <scope>NUCLEOTIDE SEQUENCE [LARGE SCALE GENOMIC DNA]</scope>
    <source>
        <strain evidence="1 2">T23</strain>
    </source>
</reference>
<protein>
    <recommendedName>
        <fullName evidence="3">Transposase</fullName>
    </recommendedName>
</protein>
<dbReference type="STRING" id="1121877.FEAC_01160"/>